<evidence type="ECO:0000256" key="2">
    <source>
        <dbReference type="ARBA" id="ARBA00023315"/>
    </source>
</evidence>
<organism evidence="4 5">
    <name type="scientific">Catellatospora coxensis</name>
    <dbReference type="NCBI Taxonomy" id="310354"/>
    <lineage>
        <taxon>Bacteria</taxon>
        <taxon>Bacillati</taxon>
        <taxon>Actinomycetota</taxon>
        <taxon>Actinomycetes</taxon>
        <taxon>Micromonosporales</taxon>
        <taxon>Micromonosporaceae</taxon>
        <taxon>Catellatospora</taxon>
    </lineage>
</organism>
<comment type="caution">
    <text evidence="4">The sequence shown here is derived from an EMBL/GenBank/DDBJ whole genome shotgun (WGS) entry which is preliminary data.</text>
</comment>
<evidence type="ECO:0000256" key="1">
    <source>
        <dbReference type="ARBA" id="ARBA00022679"/>
    </source>
</evidence>
<dbReference type="PANTHER" id="PTHR43877">
    <property type="entry name" value="AMINOALKYLPHOSPHONATE N-ACETYLTRANSFERASE-RELATED-RELATED"/>
    <property type="match status" value="1"/>
</dbReference>
<dbReference type="InterPro" id="IPR050832">
    <property type="entry name" value="Bact_Acetyltransf"/>
</dbReference>
<dbReference type="InterPro" id="IPR016181">
    <property type="entry name" value="Acyl_CoA_acyltransferase"/>
</dbReference>
<dbReference type="CDD" id="cd04301">
    <property type="entry name" value="NAT_SF"/>
    <property type="match status" value="1"/>
</dbReference>
<keyword evidence="5" id="KW-1185">Reference proteome</keyword>
<keyword evidence="2" id="KW-0012">Acyltransferase</keyword>
<dbReference type="AlphaFoldDB" id="A0A8J3KX82"/>
<name>A0A8J3KX82_9ACTN</name>
<accession>A0A8J3KX82</accession>
<dbReference type="PANTHER" id="PTHR43877:SF2">
    <property type="entry name" value="AMINOALKYLPHOSPHONATE N-ACETYLTRANSFERASE-RELATED"/>
    <property type="match status" value="1"/>
</dbReference>
<dbReference type="Pfam" id="PF00583">
    <property type="entry name" value="Acetyltransf_1"/>
    <property type="match status" value="1"/>
</dbReference>
<sequence length="212" mass="24014">MWARIRIERCHTGTIDSRDLRREFVAELARRYPEQDFSADAETSELPVLDAPGAAWVVVYDGGQPIGCGGLRGLDEHTGEIKWVYVREAARGRQAGRLLLAKLEDTARELGYTRIRLSTGDRQPEALGLYHSTGYRPVDASAPTLHRLEKDLRPLPDDARNEAQDRWSRQERLAATRRLLADTGHELTADGIERMRARIAEHEARRARPDPN</sequence>
<dbReference type="Gene3D" id="3.40.630.30">
    <property type="match status" value="1"/>
</dbReference>
<dbReference type="RefSeq" id="WP_203693331.1">
    <property type="nucleotide sequence ID" value="NZ_BAAALC010000041.1"/>
</dbReference>
<keyword evidence="1" id="KW-0808">Transferase</keyword>
<evidence type="ECO:0000259" key="3">
    <source>
        <dbReference type="PROSITE" id="PS51186"/>
    </source>
</evidence>
<proteinExistence type="predicted"/>
<evidence type="ECO:0000313" key="4">
    <source>
        <dbReference type="EMBL" id="GIG06974.1"/>
    </source>
</evidence>
<dbReference type="InterPro" id="IPR000182">
    <property type="entry name" value="GNAT_dom"/>
</dbReference>
<dbReference type="PROSITE" id="PS51186">
    <property type="entry name" value="GNAT"/>
    <property type="match status" value="1"/>
</dbReference>
<dbReference type="GO" id="GO:0016747">
    <property type="term" value="F:acyltransferase activity, transferring groups other than amino-acyl groups"/>
    <property type="evidence" value="ECO:0007669"/>
    <property type="project" value="InterPro"/>
</dbReference>
<reference evidence="4 5" key="1">
    <citation type="submission" date="2021-01" db="EMBL/GenBank/DDBJ databases">
        <title>Whole genome shotgun sequence of Catellatospora coxensis NBRC 107359.</title>
        <authorList>
            <person name="Komaki H."/>
            <person name="Tamura T."/>
        </authorList>
    </citation>
    <scope>NUCLEOTIDE SEQUENCE [LARGE SCALE GENOMIC DNA]</scope>
    <source>
        <strain evidence="4 5">NBRC 107359</strain>
    </source>
</reference>
<dbReference type="Proteomes" id="UP000630887">
    <property type="component" value="Unassembled WGS sequence"/>
</dbReference>
<feature type="domain" description="N-acetyltransferase" evidence="3">
    <location>
        <begin position="15"/>
        <end position="153"/>
    </location>
</feature>
<dbReference type="SUPFAM" id="SSF55729">
    <property type="entry name" value="Acyl-CoA N-acyltransferases (Nat)"/>
    <property type="match status" value="1"/>
</dbReference>
<evidence type="ECO:0000313" key="5">
    <source>
        <dbReference type="Proteomes" id="UP000630887"/>
    </source>
</evidence>
<gene>
    <name evidence="4" type="ORF">Cco03nite_36740</name>
</gene>
<protein>
    <recommendedName>
        <fullName evidence="3">N-acetyltransferase domain-containing protein</fullName>
    </recommendedName>
</protein>
<dbReference type="EMBL" id="BONI01000029">
    <property type="protein sequence ID" value="GIG06974.1"/>
    <property type="molecule type" value="Genomic_DNA"/>
</dbReference>